<evidence type="ECO:0000313" key="2">
    <source>
        <dbReference type="EMBL" id="MFC7436311.1"/>
    </source>
</evidence>
<dbReference type="RefSeq" id="WP_374641393.1">
    <property type="nucleotide sequence ID" value="NZ_JBHTBX010000016.1"/>
</dbReference>
<reference evidence="3" key="1">
    <citation type="journal article" date="2019" name="Int. J. Syst. Evol. Microbiol.">
        <title>The Global Catalogue of Microorganisms (GCM) 10K type strain sequencing project: providing services to taxonomists for standard genome sequencing and annotation.</title>
        <authorList>
            <consortium name="The Broad Institute Genomics Platform"/>
            <consortium name="The Broad Institute Genome Sequencing Center for Infectious Disease"/>
            <person name="Wu L."/>
            <person name="Ma J."/>
        </authorList>
    </citation>
    <scope>NUCLEOTIDE SEQUENCE [LARGE SCALE GENOMIC DNA]</scope>
    <source>
        <strain evidence="3">CCUG 54518</strain>
    </source>
</reference>
<feature type="transmembrane region" description="Helical" evidence="1">
    <location>
        <begin position="5"/>
        <end position="23"/>
    </location>
</feature>
<proteinExistence type="predicted"/>
<keyword evidence="1" id="KW-1133">Transmembrane helix</keyword>
<dbReference type="EMBL" id="JBHTBX010000016">
    <property type="protein sequence ID" value="MFC7436311.1"/>
    <property type="molecule type" value="Genomic_DNA"/>
</dbReference>
<organism evidence="2 3">
    <name type="scientific">Hydrogenophaga bisanensis</name>
    <dbReference type="NCBI Taxonomy" id="439611"/>
    <lineage>
        <taxon>Bacteria</taxon>
        <taxon>Pseudomonadati</taxon>
        <taxon>Pseudomonadota</taxon>
        <taxon>Betaproteobacteria</taxon>
        <taxon>Burkholderiales</taxon>
        <taxon>Comamonadaceae</taxon>
        <taxon>Hydrogenophaga</taxon>
    </lineage>
</organism>
<feature type="transmembrane region" description="Helical" evidence="1">
    <location>
        <begin position="35"/>
        <end position="58"/>
    </location>
</feature>
<accession>A0ABW2RE44</accession>
<keyword evidence="1" id="KW-0812">Transmembrane</keyword>
<gene>
    <name evidence="2" type="ORF">ACFQNJ_17515</name>
</gene>
<evidence type="ECO:0000313" key="3">
    <source>
        <dbReference type="Proteomes" id="UP001596495"/>
    </source>
</evidence>
<sequence>MRITVVVSLFLLYHMVLFGLMFQPGEPEPQTLVKAINMLLVHACVQGIVIAVLAVKLFDKQILAGD</sequence>
<dbReference type="Proteomes" id="UP001596495">
    <property type="component" value="Unassembled WGS sequence"/>
</dbReference>
<evidence type="ECO:0008006" key="4">
    <source>
        <dbReference type="Google" id="ProtNLM"/>
    </source>
</evidence>
<comment type="caution">
    <text evidence="2">The sequence shown here is derived from an EMBL/GenBank/DDBJ whole genome shotgun (WGS) entry which is preliminary data.</text>
</comment>
<name>A0ABW2RE44_9BURK</name>
<keyword evidence="3" id="KW-1185">Reference proteome</keyword>
<protein>
    <recommendedName>
        <fullName evidence="4">Integral membrane protein</fullName>
    </recommendedName>
</protein>
<keyword evidence="1" id="KW-0472">Membrane</keyword>
<evidence type="ECO:0000256" key="1">
    <source>
        <dbReference type="SAM" id="Phobius"/>
    </source>
</evidence>